<dbReference type="Pfam" id="PF07833">
    <property type="entry name" value="Cu_amine_oxidN1"/>
    <property type="match status" value="1"/>
</dbReference>
<evidence type="ECO:0000313" key="4">
    <source>
        <dbReference type="Proteomes" id="UP000652153"/>
    </source>
</evidence>
<proteinExistence type="predicted"/>
<sequence length="368" mass="41576">MRKWTLAVLMAILLVSIPVASANASSLPPTFVSVVLDGKKIWFPDAQAYIDANQRTLVPVRFVAESLGAKVGWEGKSRTVPISRDGQDISLAIGSATAIVNGKQIELDTQAVMTGGRTFVPLRFVSEVLGAEVKWEGKTATVLIQTKELSEADTDEWGRLIRKTNLPKNAADYPYILADLPNEMYELAYPYSEPTDRRVTAKLYSNVPEFTKANIDIWMGRLKAFGGLWLNVDYRSIDDAWAQAVFATKMQNSNAELKYIRKYVDWVKSNKIQVAGYLEPEPSLIYKDGFGSYHMRVKFRLKFISFDKQERLIYDEWFPQNARFEKNVWYEGYSDIKMTTNVGGDWGSTLKVSPTASLFNNQTISKVE</sequence>
<dbReference type="SUPFAM" id="SSF55383">
    <property type="entry name" value="Copper amine oxidase, domain N"/>
    <property type="match status" value="1"/>
</dbReference>
<evidence type="ECO:0000259" key="2">
    <source>
        <dbReference type="Pfam" id="PF07833"/>
    </source>
</evidence>
<dbReference type="Gene3D" id="3.30.457.10">
    <property type="entry name" value="Copper amine oxidase-like, N-terminal domain"/>
    <property type="match status" value="1"/>
</dbReference>
<feature type="signal peptide" evidence="1">
    <location>
        <begin position="1"/>
        <end position="21"/>
    </location>
</feature>
<protein>
    <recommendedName>
        <fullName evidence="2">Copper amine oxidase-like N-terminal domain-containing protein</fullName>
    </recommendedName>
</protein>
<evidence type="ECO:0000256" key="1">
    <source>
        <dbReference type="SAM" id="SignalP"/>
    </source>
</evidence>
<keyword evidence="4" id="KW-1185">Reference proteome</keyword>
<dbReference type="InterPro" id="IPR036582">
    <property type="entry name" value="Mao_N_sf"/>
</dbReference>
<comment type="caution">
    <text evidence="3">The sequence shown here is derived from an EMBL/GenBank/DDBJ whole genome shotgun (WGS) entry which is preliminary data.</text>
</comment>
<keyword evidence="1" id="KW-0732">Signal</keyword>
<name>A0ABQ1ZKH9_9BACL</name>
<dbReference type="EMBL" id="BMFU01000011">
    <property type="protein sequence ID" value="GGH67982.1"/>
    <property type="molecule type" value="Genomic_DNA"/>
</dbReference>
<reference evidence="4" key="1">
    <citation type="journal article" date="2019" name="Int. J. Syst. Evol. Microbiol.">
        <title>The Global Catalogue of Microorganisms (GCM) 10K type strain sequencing project: providing services to taxonomists for standard genome sequencing and annotation.</title>
        <authorList>
            <consortium name="The Broad Institute Genomics Platform"/>
            <consortium name="The Broad Institute Genome Sequencing Center for Infectious Disease"/>
            <person name="Wu L."/>
            <person name="Ma J."/>
        </authorList>
    </citation>
    <scope>NUCLEOTIDE SEQUENCE [LARGE SCALE GENOMIC DNA]</scope>
    <source>
        <strain evidence="4">CGMCC 1.12770</strain>
    </source>
</reference>
<evidence type="ECO:0000313" key="3">
    <source>
        <dbReference type="EMBL" id="GGH67982.1"/>
    </source>
</evidence>
<feature type="chain" id="PRO_5045747189" description="Copper amine oxidase-like N-terminal domain-containing protein" evidence="1">
    <location>
        <begin position="22"/>
        <end position="368"/>
    </location>
</feature>
<gene>
    <name evidence="3" type="ORF">GCM10008014_50000</name>
</gene>
<dbReference type="InterPro" id="IPR012854">
    <property type="entry name" value="Cu_amine_oxidase-like_N"/>
</dbReference>
<feature type="domain" description="Copper amine oxidase-like N-terminal" evidence="2">
    <location>
        <begin position="36"/>
        <end position="144"/>
    </location>
</feature>
<accession>A0ABQ1ZKH9</accession>
<organism evidence="3 4">
    <name type="scientific">Paenibacillus silvae</name>
    <dbReference type="NCBI Taxonomy" id="1325358"/>
    <lineage>
        <taxon>Bacteria</taxon>
        <taxon>Bacillati</taxon>
        <taxon>Bacillota</taxon>
        <taxon>Bacilli</taxon>
        <taxon>Bacillales</taxon>
        <taxon>Paenibacillaceae</taxon>
        <taxon>Paenibacillus</taxon>
    </lineage>
</organism>
<dbReference type="RefSeq" id="WP_188594315.1">
    <property type="nucleotide sequence ID" value="NZ_BMFU01000011.1"/>
</dbReference>
<dbReference type="Proteomes" id="UP000652153">
    <property type="component" value="Unassembled WGS sequence"/>
</dbReference>